<keyword evidence="4" id="KW-1185">Reference proteome</keyword>
<sequence>MVLEPSQPDTIRLSQTNLINQVRFEERDGYRYIYANGIPDHTPGTFPNQGNPNTISAQNHLFRVTLTPQLSGNSTPIRPVFGIALNGVPFEPGTAEYWNRDRSSGWNYDALSGNINLGLDQHNAHVQPTGSYHYHGLPIGLLQGTSMTLVGYAADGFPIYGQYGYRDANSSTSRLIKLQSSYRLKTGQRPNGPGGPYDGTFVQDFEYIAGLGDLDECNGRFGVTPEHPDGIYHYYITEMFPFIPRCVQGTPDESFQRQLAGGGNNGNRRPQGRPNRHPGGRPSFPPPRHRSF</sequence>
<feature type="domain" description="YHYH" evidence="2">
    <location>
        <begin position="62"/>
        <end position="249"/>
    </location>
</feature>
<evidence type="ECO:0000313" key="4">
    <source>
        <dbReference type="Proteomes" id="UP000717364"/>
    </source>
</evidence>
<dbReference type="AlphaFoldDB" id="A0A947DBE9"/>
<reference evidence="3" key="2">
    <citation type="journal article" date="2021" name="Mar. Drugs">
        <title>Genome Reduction and Secondary Metabolism of the Marine Sponge-Associated Cyanobacterium Leptothoe.</title>
        <authorList>
            <person name="Konstantinou D."/>
            <person name="Popin R.V."/>
            <person name="Fewer D.P."/>
            <person name="Sivonen K."/>
            <person name="Gkelis S."/>
        </authorList>
    </citation>
    <scope>NUCLEOTIDE SEQUENCE</scope>
    <source>
        <strain evidence="3">TAU-MAC 1115</strain>
    </source>
</reference>
<dbReference type="Proteomes" id="UP000717364">
    <property type="component" value="Unassembled WGS sequence"/>
</dbReference>
<evidence type="ECO:0000256" key="1">
    <source>
        <dbReference type="SAM" id="MobiDB-lite"/>
    </source>
</evidence>
<proteinExistence type="predicted"/>
<protein>
    <submittedName>
        <fullName evidence="3">YHYH protein</fullName>
    </submittedName>
</protein>
<dbReference type="EMBL" id="JADOES010000003">
    <property type="protein sequence ID" value="MBT9314150.1"/>
    <property type="molecule type" value="Genomic_DNA"/>
</dbReference>
<comment type="caution">
    <text evidence="3">The sequence shown here is derived from an EMBL/GenBank/DDBJ whole genome shotgun (WGS) entry which is preliminary data.</text>
</comment>
<dbReference type="Pfam" id="PF14240">
    <property type="entry name" value="YHYH"/>
    <property type="match status" value="1"/>
</dbReference>
<organism evidence="3 4">
    <name type="scientific">Leptothoe spongobia TAU-MAC 1115</name>
    <dbReference type="NCBI Taxonomy" id="1967444"/>
    <lineage>
        <taxon>Bacteria</taxon>
        <taxon>Bacillati</taxon>
        <taxon>Cyanobacteriota</taxon>
        <taxon>Cyanophyceae</taxon>
        <taxon>Nodosilineales</taxon>
        <taxon>Cymatolegaceae</taxon>
        <taxon>Leptothoe</taxon>
        <taxon>Leptothoe spongobia</taxon>
    </lineage>
</organism>
<evidence type="ECO:0000259" key="2">
    <source>
        <dbReference type="Pfam" id="PF14240"/>
    </source>
</evidence>
<dbReference type="InterPro" id="IPR025924">
    <property type="entry name" value="YHYH_dom"/>
</dbReference>
<feature type="region of interest" description="Disordered" evidence="1">
    <location>
        <begin position="259"/>
        <end position="292"/>
    </location>
</feature>
<feature type="compositionally biased region" description="Basic residues" evidence="1">
    <location>
        <begin position="270"/>
        <end position="279"/>
    </location>
</feature>
<reference evidence="3" key="1">
    <citation type="submission" date="2020-11" db="EMBL/GenBank/DDBJ databases">
        <authorList>
            <person name="Konstantinou D."/>
            <person name="Gkelis S."/>
            <person name="Popin R."/>
            <person name="Fewer D."/>
            <person name="Sivonen K."/>
        </authorList>
    </citation>
    <scope>NUCLEOTIDE SEQUENCE</scope>
    <source>
        <strain evidence="3">TAU-MAC 1115</strain>
    </source>
</reference>
<gene>
    <name evidence="3" type="ORF">IXB50_01775</name>
</gene>
<accession>A0A947DBE9</accession>
<evidence type="ECO:0000313" key="3">
    <source>
        <dbReference type="EMBL" id="MBT9314150.1"/>
    </source>
</evidence>
<name>A0A947DBE9_9CYAN</name>